<organism evidence="6 7">
    <name type="scientific">Lysinibacillus sphaericus OT4b.31</name>
    <dbReference type="NCBI Taxonomy" id="1285586"/>
    <lineage>
        <taxon>Bacteria</taxon>
        <taxon>Bacillati</taxon>
        <taxon>Bacillota</taxon>
        <taxon>Bacilli</taxon>
        <taxon>Bacillales</taxon>
        <taxon>Bacillaceae</taxon>
        <taxon>Lysinibacillus</taxon>
    </lineage>
</organism>
<dbReference type="SMART" id="SM00825">
    <property type="entry name" value="PKS_KS"/>
    <property type="match status" value="1"/>
</dbReference>
<dbReference type="Pfam" id="PF00109">
    <property type="entry name" value="ketoacyl-synt"/>
    <property type="match status" value="1"/>
</dbReference>
<dbReference type="InterPro" id="IPR045851">
    <property type="entry name" value="AMP-bd_C_sf"/>
</dbReference>
<dbReference type="InterPro" id="IPR029063">
    <property type="entry name" value="SAM-dependent_MTases_sf"/>
</dbReference>
<gene>
    <name evidence="6" type="ORF">H131_12773</name>
</gene>
<dbReference type="PANTHER" id="PTHR45527:SF1">
    <property type="entry name" value="FATTY ACID SYNTHASE"/>
    <property type="match status" value="1"/>
</dbReference>
<dbReference type="Gene3D" id="3.30.559.10">
    <property type="entry name" value="Chloramphenicol acetyltransferase-like domain"/>
    <property type="match status" value="2"/>
</dbReference>
<evidence type="ECO:0000256" key="2">
    <source>
        <dbReference type="ARBA" id="ARBA00022679"/>
    </source>
</evidence>
<dbReference type="InterPro" id="IPR042099">
    <property type="entry name" value="ANL_N_sf"/>
</dbReference>
<name>R7ZDR9_LYSSH</name>
<dbReference type="InterPro" id="IPR014031">
    <property type="entry name" value="Ketoacyl_synth_C"/>
</dbReference>
<reference evidence="6 7" key="1">
    <citation type="submission" date="2013-04" db="EMBL/GenBank/DDBJ databases">
        <title>Draft genome of the heavy metal tolerant bacterium Lysinibacillus sphaericus strain OT4b.31.</title>
        <authorList>
            <person name="Pena-Montenegro T.D."/>
            <person name="Dussan J."/>
        </authorList>
    </citation>
    <scope>NUCLEOTIDE SEQUENCE [LARGE SCALE GENOMIC DNA]</scope>
    <source>
        <strain evidence="6 7">OT4b.31</strain>
    </source>
</reference>
<dbReference type="PANTHER" id="PTHR45527">
    <property type="entry name" value="NONRIBOSOMAL PEPTIDE SYNTHETASE"/>
    <property type="match status" value="1"/>
</dbReference>
<dbReference type="PROSITE" id="PS52004">
    <property type="entry name" value="KS3_2"/>
    <property type="match status" value="1"/>
</dbReference>
<comment type="cofactor">
    <cofactor evidence="1">
        <name>pantetheine 4'-phosphate</name>
        <dbReference type="ChEBI" id="CHEBI:47942"/>
    </cofactor>
</comment>
<dbReference type="SUPFAM" id="SSF52777">
    <property type="entry name" value="CoA-dependent acyltransferases"/>
    <property type="match status" value="4"/>
</dbReference>
<feature type="domain" description="Ketosynthase family 3 (KS3)" evidence="5">
    <location>
        <begin position="41"/>
        <end position="471"/>
    </location>
</feature>
<dbReference type="PATRIC" id="fig|1285586.5.peg.2608"/>
<dbReference type="SUPFAM" id="SSF56801">
    <property type="entry name" value="Acetyl-CoA synthetase-like"/>
    <property type="match status" value="1"/>
</dbReference>
<dbReference type="Gene3D" id="3.40.47.10">
    <property type="match status" value="1"/>
</dbReference>
<dbReference type="GO" id="GO:0043041">
    <property type="term" value="P:amino acid activation for nonribosomal peptide biosynthetic process"/>
    <property type="evidence" value="ECO:0007669"/>
    <property type="project" value="TreeGrafter"/>
</dbReference>
<dbReference type="HOGENOM" id="CLU_228776_0_0_9"/>
<dbReference type="CDD" id="cd00833">
    <property type="entry name" value="PKS"/>
    <property type="match status" value="1"/>
</dbReference>
<dbReference type="EMBL" id="AQPX01000019">
    <property type="protein sequence ID" value="EON72159.1"/>
    <property type="molecule type" value="Genomic_DNA"/>
</dbReference>
<dbReference type="GO" id="GO:0031177">
    <property type="term" value="F:phosphopantetheine binding"/>
    <property type="evidence" value="ECO:0007669"/>
    <property type="project" value="TreeGrafter"/>
</dbReference>
<dbReference type="InterPro" id="IPR016039">
    <property type="entry name" value="Thiolase-like"/>
</dbReference>
<dbReference type="PROSITE" id="PS50075">
    <property type="entry name" value="CARRIER"/>
    <property type="match status" value="1"/>
</dbReference>
<proteinExistence type="predicted"/>
<dbReference type="InterPro" id="IPR001242">
    <property type="entry name" value="Condensation_dom"/>
</dbReference>
<dbReference type="GO" id="GO:0044550">
    <property type="term" value="P:secondary metabolite biosynthetic process"/>
    <property type="evidence" value="ECO:0007669"/>
    <property type="project" value="TreeGrafter"/>
</dbReference>
<dbReference type="Pfam" id="PF00550">
    <property type="entry name" value="PP-binding"/>
    <property type="match status" value="1"/>
</dbReference>
<dbReference type="OrthoDB" id="9765680at2"/>
<dbReference type="InterPro" id="IPR009081">
    <property type="entry name" value="PP-bd_ACP"/>
</dbReference>
<dbReference type="GO" id="GO:0005737">
    <property type="term" value="C:cytoplasm"/>
    <property type="evidence" value="ECO:0007669"/>
    <property type="project" value="TreeGrafter"/>
</dbReference>
<dbReference type="CDD" id="cd02440">
    <property type="entry name" value="AdoMet_MTases"/>
    <property type="match status" value="1"/>
</dbReference>
<dbReference type="Pfam" id="PF00668">
    <property type="entry name" value="Condensation"/>
    <property type="match status" value="2"/>
</dbReference>
<dbReference type="Gene3D" id="3.30.300.30">
    <property type="match status" value="1"/>
</dbReference>
<dbReference type="InterPro" id="IPR036736">
    <property type="entry name" value="ACP-like_sf"/>
</dbReference>
<dbReference type="InterPro" id="IPR020845">
    <property type="entry name" value="AMP-binding_CS"/>
</dbReference>
<dbReference type="InterPro" id="IPR020615">
    <property type="entry name" value="Thiolase_acyl_enz_int_AS"/>
</dbReference>
<dbReference type="InterPro" id="IPR014030">
    <property type="entry name" value="Ketoacyl_synth_N"/>
</dbReference>
<dbReference type="RefSeq" id="WP_010859491.1">
    <property type="nucleotide sequence ID" value="NZ_KB933398.1"/>
</dbReference>
<dbReference type="Gene3D" id="3.40.50.150">
    <property type="entry name" value="Vaccinia Virus protein VP39"/>
    <property type="match status" value="1"/>
</dbReference>
<evidence type="ECO:0000259" key="5">
    <source>
        <dbReference type="PROSITE" id="PS52004"/>
    </source>
</evidence>
<dbReference type="CDD" id="cd19531">
    <property type="entry name" value="LCL_NRPS-like"/>
    <property type="match status" value="1"/>
</dbReference>
<keyword evidence="3" id="KW-0677">Repeat</keyword>
<dbReference type="PROSITE" id="PS00455">
    <property type="entry name" value="AMP_BINDING"/>
    <property type="match status" value="1"/>
</dbReference>
<dbReference type="PROSITE" id="PS00098">
    <property type="entry name" value="THIOLASE_1"/>
    <property type="match status" value="1"/>
</dbReference>
<dbReference type="SUPFAM" id="SSF53335">
    <property type="entry name" value="S-adenosyl-L-methionine-dependent methyltransferases"/>
    <property type="match status" value="1"/>
</dbReference>
<evidence type="ECO:0000313" key="7">
    <source>
        <dbReference type="Proteomes" id="UP000013911"/>
    </source>
</evidence>
<comment type="caution">
    <text evidence="6">The sequence shown here is derived from an EMBL/GenBank/DDBJ whole genome shotgun (WGS) entry which is preliminary data.</text>
</comment>
<dbReference type="InterPro" id="IPR023213">
    <property type="entry name" value="CAT-like_dom_sf"/>
</dbReference>
<dbReference type="eggNOG" id="COG0500">
    <property type="taxonomic scope" value="Bacteria"/>
</dbReference>
<dbReference type="SUPFAM" id="SSF47336">
    <property type="entry name" value="ACP-like"/>
    <property type="match status" value="1"/>
</dbReference>
<evidence type="ECO:0000259" key="4">
    <source>
        <dbReference type="PROSITE" id="PS50075"/>
    </source>
</evidence>
<evidence type="ECO:0000313" key="6">
    <source>
        <dbReference type="EMBL" id="EON72159.1"/>
    </source>
</evidence>
<dbReference type="Pfam" id="PF16197">
    <property type="entry name" value="KAsynt_C_assoc"/>
    <property type="match status" value="1"/>
</dbReference>
<keyword evidence="2" id="KW-0808">Transferase</keyword>
<dbReference type="Pfam" id="PF02801">
    <property type="entry name" value="Ketoacyl-synt_C"/>
    <property type="match status" value="1"/>
</dbReference>
<dbReference type="InterPro" id="IPR000873">
    <property type="entry name" value="AMP-dep_synth/lig_dom"/>
</dbReference>
<dbReference type="eggNOG" id="COG3321">
    <property type="taxonomic scope" value="Bacteria"/>
</dbReference>
<dbReference type="SUPFAM" id="SSF53901">
    <property type="entry name" value="Thiolase-like"/>
    <property type="match status" value="1"/>
</dbReference>
<dbReference type="Gene3D" id="3.40.50.12780">
    <property type="entry name" value="N-terminal domain of ligase-like"/>
    <property type="match status" value="2"/>
</dbReference>
<dbReference type="Gene3D" id="3.30.559.30">
    <property type="entry name" value="Nonribosomal peptide synthetase, condensation domain"/>
    <property type="match status" value="2"/>
</dbReference>
<dbReference type="Proteomes" id="UP000013911">
    <property type="component" value="Unassembled WGS sequence"/>
</dbReference>
<dbReference type="Pfam" id="PF13847">
    <property type="entry name" value="Methyltransf_31"/>
    <property type="match status" value="1"/>
</dbReference>
<dbReference type="InterPro" id="IPR020841">
    <property type="entry name" value="PKS_Beta-ketoAc_synthase_dom"/>
</dbReference>
<dbReference type="Gene3D" id="1.10.1200.10">
    <property type="entry name" value="ACP-like"/>
    <property type="match status" value="2"/>
</dbReference>
<sequence length="2467" mass="278779">MSKLIPQVLNLLKNKELTKNAAKQIIESVNEIKSNSKPEVDKKIAIIGISTELPGAKNFDEFWNVISGEQDKITELSDSRKSLCEGFLVNNMEKLKISKEKPFWDAAWLDEVDKFDAGFFNISAAEAKVMDPQQRRFLQTAYQCFEDAGYAGSRMKNSNTGVYISAAMTNYSEGLDEFTPLSVPGNIPAFTASRISYIFNLKGPSYVVNATCASSMLAIHEACVGLMNNDCETALVGGVNIFPYPINSEKLFMNAAGIMSEQQKCKPFDDSASGIGRGEGAVALLLKPLNQAIEDNDNIHAVIIASRVNNDGTSAGITAPNPKAHADLLAETWDRAGIKPEQIDYIEAHGTGTHLGDPIEIKGIQEAIERSNNDKQFLPIGSVKGNIGHLLDGAAGLSGVIKALHVIKKGIVPPTINLVEPNTHIDFVNSPVFIPTLPYNIKKNKKENEPIIAGVSCFGFNGTNVHLLLEEAPKKAEIDKKENSRKAYVIPFSAKSELSLRGTIEHFSNLTADMINLSDLAYTMCTGREHHDIRVAIIAETMDDLIVACKNLIDQDMSSWEKIVITTNHNDNTTKTLAESYILGEKCSWHKQFQNENNFKISLPTYFFDEKSYWLQSEGSVKVKEVKGKSTLEEIISLAEIILETENIKQTDSFISVGGNSLSGLQFITRLKKQFNKDFVLDDVFLTFEQLSKQINNENLKSAEIIPQISAENVEYPLSYGQNRLSIIEQLTDQKMVYNTPFIFKVNGLVDNERLRETFDLLSQRHESLRTIFVKYENGNKQKILQNPNYLFEYKDFNLEDNAEAKAMDQINLWKETPYDLETGPLLRVLVYKIAKDKSLFALMMHHIIVDGWSLSLLSDELFTLYNSGNNLYDDLPAIENTYVDFATWQRENIESGRFKQHEDYWLHTLSGNLPITEITGDKLRPNTFQYTGKIKRFDISATLADKLRSFASTQESTLYMVLVSSVFKLINQMTGDTDMVVGTPVSGRLNEELEKIIGLFTNTIPIRINYEEHEDFLALLRNVKSVLLDSFKHQEYPFDLLVEKLDLPRDTSRSPLFNINVALQNFKFKNTTSAFDDAELTPIVSEHKTSKWDLEFEFVELPDGELFCNLEYYDSVYSSKFINSLIETYLKILDTILHEDELNNTDVEGSLSVINGQFVDDGKNFLNTILMMAETNPEKTALEDNEGSLTYRELIVRSKSIASKLLNSNSEIKNVVIISNNNRTAILGILSCLMSNVTFIPVSPKNPKARIESIMHQSQANFIISEKKFYSLCNRLLFENENIQSVMVLGETDLDQCAVADSSELMDESLWNYFAEGQKTEIEASGWNSSYTGEAFSALEMQEYVGNAVNKIKEYLPQDSNVLELGCGSGLTTFALAPYARTYTAMDLSSSIIERNRQIAKKSSFNNIEFSVSTAHSFNKFETELDAVVINSVIHCFPSYGYLKVVLQKAIDSLKEGGIIFLGDLLDIDKKDEFVSSLKAFKEENIDLNTKLDWDTDLFINEEILKELLNDVCADIQIECSEKKYTVSNELNQYRFDAVIIVKEKGEKYRQSSSKNMLSDVIQLDENLEIEFNTISNTSPAYILFTSGSTGKPKGVVVSSKNLNNYLNWAAEYYSPTNVPLNMPFFTSISVDLTITSMFIPLITGGKIICCEGEIDQTFESVSNIKGKITIKGTPKQIQYLIESERFSPDVECFILGGEALDMSLCKALQEKFQNARIINEYGPTEATVGTIYHEVTEEDLNSDYIHAPIGLPINNTTVYILNNKNQLAPSYGVGEIALSGESIALGYLGEPNLTRTKFIANHINHLQSGYLYKTGDMGQVLPNGKIVCYGRKDNMVKIRGHRVELEEIEKYLREVPSVKDAVVTLNKNEFGEQLCAYLVCQQEINQRDIEKLLLRHLPEYLVPTYYQKIERIPMANSGKVDRLSLPSPELYDDKMVQKDDISSLTEMERELLSILEGILGNHNVNIDSDFFKIGGDSIKALKFISKAKEKNIVLKINHIFNYRSIRKIALKASKEIDIHKEWQELSSKKIPLAPMQKWFFEQSFKHAHYWNLLMSVELPEKVDVVALEKSFKSIISVNESLLTWFDVKDTEPKAFVEPKLANTFKLIVKDLKLIPPSMLKEEIEKIQFQLQDSFDFGKVLPIGAVVFLTSKKPILTFFIHHLVVDGVSWRVLIEELENNYLAIVNGKDKFSFPMTQFSDWIEELYKEELRINQSYWETIDVNNVHPLCIQPVRKDYLFKNRYHVTKLLSEESTNQFLNARKQSELYKPDALIAVTFAQAFSQIFGQKDVLFNFEGHGRDSRQLSLDLSRTIGWFTTMYPLHVSLNTIDEMLYSVGKSLSEIGSGLDFMVSRWIRENNNMTCIQPSLLVNYLGDFDNDISTSTNSKNGDNGVLQYSPNLPQAPAIHPDNELSNILEMNIFILDGKLNISLEVDRQIISNEKAHHLLSKFEEILVECSGNAKEPQST</sequence>
<dbReference type="InterPro" id="IPR025714">
    <property type="entry name" value="Methyltranfer_dom"/>
</dbReference>
<feature type="domain" description="Carrier" evidence="4">
    <location>
        <begin position="1944"/>
        <end position="2018"/>
    </location>
</feature>
<accession>R7ZDR9</accession>
<evidence type="ECO:0000256" key="1">
    <source>
        <dbReference type="ARBA" id="ARBA00001957"/>
    </source>
</evidence>
<dbReference type="GO" id="GO:0008610">
    <property type="term" value="P:lipid biosynthetic process"/>
    <property type="evidence" value="ECO:0007669"/>
    <property type="project" value="UniProtKB-ARBA"/>
</dbReference>
<dbReference type="InterPro" id="IPR032821">
    <property type="entry name" value="PKS_assoc"/>
</dbReference>
<evidence type="ECO:0000256" key="3">
    <source>
        <dbReference type="ARBA" id="ARBA00022737"/>
    </source>
</evidence>
<dbReference type="GO" id="GO:0016747">
    <property type="term" value="F:acyltransferase activity, transferring groups other than amino-acyl groups"/>
    <property type="evidence" value="ECO:0007669"/>
    <property type="project" value="InterPro"/>
</dbReference>
<protein>
    <submittedName>
        <fullName evidence="6">Polyketide synthase</fullName>
    </submittedName>
</protein>
<dbReference type="Gene3D" id="1.10.1240.100">
    <property type="match status" value="1"/>
</dbReference>
<dbReference type="eggNOG" id="COG1020">
    <property type="taxonomic scope" value="Bacteria"/>
</dbReference>
<dbReference type="Pfam" id="PF00501">
    <property type="entry name" value="AMP-binding"/>
    <property type="match status" value="2"/>
</dbReference>